<comment type="caution">
    <text evidence="3">The sequence shown here is derived from an EMBL/GenBank/DDBJ whole genome shotgun (WGS) entry which is preliminary data.</text>
</comment>
<dbReference type="PANTHER" id="PTHR24111:SF0">
    <property type="entry name" value="LEUCINE-RICH REPEAT-CONTAINING PROTEIN"/>
    <property type="match status" value="1"/>
</dbReference>
<dbReference type="InterPro" id="IPR032675">
    <property type="entry name" value="LRR_dom_sf"/>
</dbReference>
<protein>
    <submittedName>
        <fullName evidence="3">Uncharacterized protein</fullName>
    </submittedName>
</protein>
<reference evidence="3 4" key="1">
    <citation type="submission" date="2023-09" db="EMBL/GenBank/DDBJ databases">
        <title>Pangenome analysis of Batrachochytrium dendrobatidis and related Chytrids.</title>
        <authorList>
            <person name="Yacoub M.N."/>
            <person name="Stajich J.E."/>
            <person name="James T.Y."/>
        </authorList>
    </citation>
    <scope>NUCLEOTIDE SEQUENCE [LARGE SCALE GENOMIC DNA]</scope>
    <source>
        <strain evidence="3 4">JEL0888</strain>
    </source>
</reference>
<dbReference type="EMBL" id="JADGIZ020000014">
    <property type="protein sequence ID" value="KAL2916840.1"/>
    <property type="molecule type" value="Genomic_DNA"/>
</dbReference>
<keyword evidence="1" id="KW-0677">Repeat</keyword>
<evidence type="ECO:0000313" key="4">
    <source>
        <dbReference type="Proteomes" id="UP001527925"/>
    </source>
</evidence>
<keyword evidence="4" id="KW-1185">Reference proteome</keyword>
<organism evidence="3 4">
    <name type="scientific">Polyrhizophydium stewartii</name>
    <dbReference type="NCBI Taxonomy" id="2732419"/>
    <lineage>
        <taxon>Eukaryota</taxon>
        <taxon>Fungi</taxon>
        <taxon>Fungi incertae sedis</taxon>
        <taxon>Chytridiomycota</taxon>
        <taxon>Chytridiomycota incertae sedis</taxon>
        <taxon>Chytridiomycetes</taxon>
        <taxon>Rhizophydiales</taxon>
        <taxon>Rhizophydiales incertae sedis</taxon>
        <taxon>Polyrhizophydium</taxon>
    </lineage>
</organism>
<feature type="compositionally biased region" description="Low complexity" evidence="2">
    <location>
        <begin position="9"/>
        <end position="18"/>
    </location>
</feature>
<name>A0ABR4NBE8_9FUNG</name>
<evidence type="ECO:0000256" key="2">
    <source>
        <dbReference type="SAM" id="MobiDB-lite"/>
    </source>
</evidence>
<dbReference type="Pfam" id="PF13516">
    <property type="entry name" value="LRR_6"/>
    <property type="match status" value="4"/>
</dbReference>
<dbReference type="InterPro" id="IPR001611">
    <property type="entry name" value="Leu-rich_rpt"/>
</dbReference>
<gene>
    <name evidence="3" type="ORF">HK105_203619</name>
</gene>
<dbReference type="InterPro" id="IPR052201">
    <property type="entry name" value="LRR-containing_regulator"/>
</dbReference>
<dbReference type="Gene3D" id="3.80.10.10">
    <property type="entry name" value="Ribonuclease Inhibitor"/>
    <property type="match status" value="1"/>
</dbReference>
<feature type="region of interest" description="Disordered" evidence="2">
    <location>
        <begin position="1"/>
        <end position="34"/>
    </location>
</feature>
<dbReference type="SUPFAM" id="SSF52047">
    <property type="entry name" value="RNI-like"/>
    <property type="match status" value="1"/>
</dbReference>
<sequence length="332" mass="36183">MPPKRPKSASKTGASASAKDSKKKDGEALPTVPDPAAIRRKELKGQYLAFCKQYMTEPLPCVVKRIDEAIERNKEIQQLIVDSSQVRTSDIAAIRSTFRKYTPLVGLCFWHAAFHDTSLSTLLVGNGLCAADAMTIACLCRESDKLKSLVLDHNGIGDGSRAIFEALCENPSCALQKLSMRYCALTAESSPQLADLIRRVATLKWLDLGGNTLRDNGLPALSSALGQTKTLVSLNLAFNEISDVAVAGTVPFAELCRCIASSTLTLVDLSGNFIDDHGMDKLFDMQQSRKSAWSAGRLPPLKLIVPERANKEVFDAIWQLNAQMAERQGRKG</sequence>
<evidence type="ECO:0000313" key="3">
    <source>
        <dbReference type="EMBL" id="KAL2916840.1"/>
    </source>
</evidence>
<accession>A0ABR4NBE8</accession>
<dbReference type="Proteomes" id="UP001527925">
    <property type="component" value="Unassembled WGS sequence"/>
</dbReference>
<dbReference type="SMART" id="SM00368">
    <property type="entry name" value="LRR_RI"/>
    <property type="match status" value="4"/>
</dbReference>
<evidence type="ECO:0000256" key="1">
    <source>
        <dbReference type="ARBA" id="ARBA00022737"/>
    </source>
</evidence>
<proteinExistence type="predicted"/>
<dbReference type="PANTHER" id="PTHR24111">
    <property type="entry name" value="LEUCINE-RICH REPEAT-CONTAINING PROTEIN 34"/>
    <property type="match status" value="1"/>
</dbReference>